<organism evidence="2 3">
    <name type="scientific">Sphaeroforma arctica JP610</name>
    <dbReference type="NCBI Taxonomy" id="667725"/>
    <lineage>
        <taxon>Eukaryota</taxon>
        <taxon>Ichthyosporea</taxon>
        <taxon>Ichthyophonida</taxon>
        <taxon>Sphaeroforma</taxon>
    </lineage>
</organism>
<dbReference type="InterPro" id="IPR001683">
    <property type="entry name" value="PX_dom"/>
</dbReference>
<feature type="domain" description="PX" evidence="1">
    <location>
        <begin position="1"/>
        <end position="88"/>
    </location>
</feature>
<dbReference type="GO" id="GO:0035091">
    <property type="term" value="F:phosphatidylinositol binding"/>
    <property type="evidence" value="ECO:0007669"/>
    <property type="project" value="InterPro"/>
</dbReference>
<dbReference type="AlphaFoldDB" id="A0A0L0FDU6"/>
<dbReference type="STRING" id="667725.A0A0L0FDU6"/>
<sequence>HGPYSWVVRRRVKELHALNDHLVTQFKNTAQELPKFVNRLRLQLEGFRHTDEAKGRLAEEYLKKLLDVPATRFIPAVLNFLAVSRYSFIRELGSKYTEGFVAKKGGGHRFRLGAMQCCRFLTNNRRWCIIKDTCVLLITNVDDIRTVLLFDSSFKIRFGEDNAGKLEVYFLRSETS</sequence>
<dbReference type="Proteomes" id="UP000054560">
    <property type="component" value="Unassembled WGS sequence"/>
</dbReference>
<feature type="non-terminal residue" evidence="2">
    <location>
        <position position="1"/>
    </location>
</feature>
<dbReference type="Pfam" id="PF00787">
    <property type="entry name" value="PX"/>
    <property type="match status" value="1"/>
</dbReference>
<dbReference type="InterPro" id="IPR036871">
    <property type="entry name" value="PX_dom_sf"/>
</dbReference>
<dbReference type="EMBL" id="KQ243958">
    <property type="protein sequence ID" value="KNC74947.1"/>
    <property type="molecule type" value="Genomic_DNA"/>
</dbReference>
<proteinExistence type="predicted"/>
<dbReference type="PROSITE" id="PS50195">
    <property type="entry name" value="PX"/>
    <property type="match status" value="1"/>
</dbReference>
<evidence type="ECO:0000259" key="1">
    <source>
        <dbReference type="PROSITE" id="PS50195"/>
    </source>
</evidence>
<keyword evidence="3" id="KW-1185">Reference proteome</keyword>
<protein>
    <recommendedName>
        <fullName evidence="1">PX domain-containing protein</fullName>
    </recommendedName>
</protein>
<gene>
    <name evidence="2" type="ORF">SARC_12515</name>
</gene>
<dbReference type="RefSeq" id="XP_014148849.1">
    <property type="nucleotide sequence ID" value="XM_014293374.1"/>
</dbReference>
<reference evidence="2 3" key="1">
    <citation type="submission" date="2011-02" db="EMBL/GenBank/DDBJ databases">
        <title>The Genome Sequence of Sphaeroforma arctica JP610.</title>
        <authorList>
            <consortium name="The Broad Institute Genome Sequencing Platform"/>
            <person name="Russ C."/>
            <person name="Cuomo C."/>
            <person name="Young S.K."/>
            <person name="Zeng Q."/>
            <person name="Gargeya S."/>
            <person name="Alvarado L."/>
            <person name="Berlin A."/>
            <person name="Chapman S.B."/>
            <person name="Chen Z."/>
            <person name="Freedman E."/>
            <person name="Gellesch M."/>
            <person name="Goldberg J."/>
            <person name="Griggs A."/>
            <person name="Gujja S."/>
            <person name="Heilman E."/>
            <person name="Heiman D."/>
            <person name="Howarth C."/>
            <person name="Mehta T."/>
            <person name="Neiman D."/>
            <person name="Pearson M."/>
            <person name="Roberts A."/>
            <person name="Saif S."/>
            <person name="Shea T."/>
            <person name="Shenoy N."/>
            <person name="Sisk P."/>
            <person name="Stolte C."/>
            <person name="Sykes S."/>
            <person name="White J."/>
            <person name="Yandava C."/>
            <person name="Burger G."/>
            <person name="Gray M.W."/>
            <person name="Holland P.W.H."/>
            <person name="King N."/>
            <person name="Lang F.B.F."/>
            <person name="Roger A.J."/>
            <person name="Ruiz-Trillo I."/>
            <person name="Haas B."/>
            <person name="Nusbaum C."/>
            <person name="Birren B."/>
        </authorList>
    </citation>
    <scope>NUCLEOTIDE SEQUENCE [LARGE SCALE GENOMIC DNA]</scope>
    <source>
        <strain evidence="2 3">JP610</strain>
    </source>
</reference>
<accession>A0A0L0FDU6</accession>
<name>A0A0L0FDU6_9EUKA</name>
<dbReference type="GeneID" id="25913019"/>
<evidence type="ECO:0000313" key="3">
    <source>
        <dbReference type="Proteomes" id="UP000054560"/>
    </source>
</evidence>
<dbReference type="OrthoDB" id="5859990at2759"/>
<dbReference type="SUPFAM" id="SSF64268">
    <property type="entry name" value="PX domain"/>
    <property type="match status" value="1"/>
</dbReference>
<evidence type="ECO:0000313" key="2">
    <source>
        <dbReference type="EMBL" id="KNC74947.1"/>
    </source>
</evidence>
<dbReference type="eggNOG" id="KOG1329">
    <property type="taxonomic scope" value="Eukaryota"/>
</dbReference>
<dbReference type="Gene3D" id="3.30.1520.10">
    <property type="entry name" value="Phox-like domain"/>
    <property type="match status" value="1"/>
</dbReference>